<keyword evidence="3" id="KW-1185">Reference proteome</keyword>
<proteinExistence type="predicted"/>
<evidence type="ECO:0000256" key="1">
    <source>
        <dbReference type="SAM" id="MobiDB-lite"/>
    </source>
</evidence>
<dbReference type="Proteomes" id="UP000744980">
    <property type="component" value="Unassembled WGS sequence"/>
</dbReference>
<dbReference type="RefSeq" id="WP_203527991.1">
    <property type="nucleotide sequence ID" value="NZ_CP083370.1"/>
</dbReference>
<reference evidence="2 3" key="1">
    <citation type="submission" date="2020-01" db="EMBL/GenBank/DDBJ databases">
        <title>Draft genome assembly of Ensifer adhaerens T173.</title>
        <authorList>
            <person name="Craig J.E."/>
            <person name="Stinchcombe J.R."/>
        </authorList>
    </citation>
    <scope>NUCLEOTIDE SEQUENCE [LARGE SCALE GENOMIC DNA]</scope>
    <source>
        <strain evidence="2 3">T173</strain>
    </source>
</reference>
<gene>
    <name evidence="2" type="ORF">GFB56_12340</name>
</gene>
<accession>A0AAW4FHK1</accession>
<feature type="region of interest" description="Disordered" evidence="1">
    <location>
        <begin position="277"/>
        <end position="324"/>
    </location>
</feature>
<sequence length="324" mass="35141">MNESVNPAFAGNETVAPSTDIDNPDNLNFWEPGDDKKPANSEQGTEGIEGETAETIVDGQEAGENADNAEGDEPADAENGEAANEADSQIITLKGGDQVPLSELKLGYLRERDYRYKTQEVANKGRTLEGMTTRVTNTVKGIASYLAERLPPEPPRQMAFQNPVEYTRQKAMYDEGLANISQIIELANDSTSVAGELTSSMSEETLQAESERLAQAFPQTMQEEGRTAFFNQAFDAARELGFSDAELKGIVDHRLFGLAYYARIGMKAEEAKGKALQKVTAAPPATPKARPNGGASQQVRSSKDAMQRLSKTGSMRDAMAIDFD</sequence>
<evidence type="ECO:0000313" key="2">
    <source>
        <dbReference type="EMBL" id="MBM3091605.1"/>
    </source>
</evidence>
<name>A0AAW4FHK1_9HYPH</name>
<dbReference type="AlphaFoldDB" id="A0AAW4FHK1"/>
<dbReference type="EMBL" id="WXFA01000006">
    <property type="protein sequence ID" value="MBM3091605.1"/>
    <property type="molecule type" value="Genomic_DNA"/>
</dbReference>
<feature type="compositionally biased region" description="Low complexity" evidence="1">
    <location>
        <begin position="280"/>
        <end position="291"/>
    </location>
</feature>
<feature type="region of interest" description="Disordered" evidence="1">
    <location>
        <begin position="1"/>
        <end position="84"/>
    </location>
</feature>
<feature type="compositionally biased region" description="Acidic residues" evidence="1">
    <location>
        <begin position="67"/>
        <end position="79"/>
    </location>
</feature>
<evidence type="ECO:0008006" key="4">
    <source>
        <dbReference type="Google" id="ProtNLM"/>
    </source>
</evidence>
<organism evidence="2 3">
    <name type="scientific">Ensifer canadensis</name>
    <dbReference type="NCBI Taxonomy" id="555315"/>
    <lineage>
        <taxon>Bacteria</taxon>
        <taxon>Pseudomonadati</taxon>
        <taxon>Pseudomonadota</taxon>
        <taxon>Alphaproteobacteria</taxon>
        <taxon>Hyphomicrobiales</taxon>
        <taxon>Rhizobiaceae</taxon>
        <taxon>Sinorhizobium/Ensifer group</taxon>
        <taxon>Ensifer</taxon>
    </lineage>
</organism>
<evidence type="ECO:0000313" key="3">
    <source>
        <dbReference type="Proteomes" id="UP000744980"/>
    </source>
</evidence>
<comment type="caution">
    <text evidence="2">The sequence shown here is derived from an EMBL/GenBank/DDBJ whole genome shotgun (WGS) entry which is preliminary data.</text>
</comment>
<protein>
    <recommendedName>
        <fullName evidence="4">Scaffolding protein</fullName>
    </recommendedName>
</protein>